<comment type="similarity">
    <text evidence="7">Belongs to the TRAFAC class myosin-kinesin ATPase superfamily. Kinesin family.</text>
</comment>
<comment type="subcellular location">
    <subcellularLocation>
        <location evidence="1">Cytoplasm</location>
    </subcellularLocation>
</comment>
<evidence type="ECO:0000313" key="9">
    <source>
        <dbReference type="EMBL" id="KAK9828050.1"/>
    </source>
</evidence>
<comment type="caution">
    <text evidence="7">Lacks conserved residue(s) required for the propagation of feature annotation.</text>
</comment>
<protein>
    <recommendedName>
        <fullName evidence="8">Kinesin motor domain-containing protein</fullName>
    </recommendedName>
</protein>
<dbReference type="InterPro" id="IPR036961">
    <property type="entry name" value="Kinesin_motor_dom_sf"/>
</dbReference>
<dbReference type="GO" id="GO:0003777">
    <property type="term" value="F:microtubule motor activity"/>
    <property type="evidence" value="ECO:0007669"/>
    <property type="project" value="InterPro"/>
</dbReference>
<keyword evidence="5" id="KW-0175">Coiled coil</keyword>
<dbReference type="InterPro" id="IPR027640">
    <property type="entry name" value="Kinesin-like_fam"/>
</dbReference>
<accession>A0AAW1R3B4</accession>
<dbReference type="EMBL" id="JALJOU010000053">
    <property type="protein sequence ID" value="KAK9828050.1"/>
    <property type="molecule type" value="Genomic_DNA"/>
</dbReference>
<feature type="domain" description="Kinesin motor" evidence="8">
    <location>
        <begin position="1"/>
        <end position="59"/>
    </location>
</feature>
<keyword evidence="6 7" id="KW-0505">Motor protein</keyword>
<evidence type="ECO:0000256" key="4">
    <source>
        <dbReference type="ARBA" id="ARBA00022840"/>
    </source>
</evidence>
<sequence>MVGYSVFGGEGGEPSETLYKTSVAPLVAGLFEGISATVFAYGQTGSGKSHTMGTSGATPWPHAAELARGLRGRATSATLLNASSSRSHAGVTLHVRQRRLTPGGAPGREVLEAKLHLVDLAGSERRDCSGAVGQRLAEATSINSGLFHLREVIVHLAARARHIPYRNHLLTEVLADSLGGAARCVMIACVSPADTQWPETRSTLEYASLARKMLFQML</sequence>
<dbReference type="PROSITE" id="PS00411">
    <property type="entry name" value="KINESIN_MOTOR_1"/>
    <property type="match status" value="1"/>
</dbReference>
<keyword evidence="4 7" id="KW-0067">ATP-binding</keyword>
<organism evidence="9 10">
    <name type="scientific">Elliptochloris bilobata</name>
    <dbReference type="NCBI Taxonomy" id="381761"/>
    <lineage>
        <taxon>Eukaryota</taxon>
        <taxon>Viridiplantae</taxon>
        <taxon>Chlorophyta</taxon>
        <taxon>core chlorophytes</taxon>
        <taxon>Trebouxiophyceae</taxon>
        <taxon>Trebouxiophyceae incertae sedis</taxon>
        <taxon>Elliptochloris clade</taxon>
        <taxon>Elliptochloris</taxon>
    </lineage>
</organism>
<dbReference type="GO" id="GO:0007018">
    <property type="term" value="P:microtubule-based movement"/>
    <property type="evidence" value="ECO:0007669"/>
    <property type="project" value="InterPro"/>
</dbReference>
<gene>
    <name evidence="9" type="ORF">WJX81_004872</name>
</gene>
<dbReference type="GO" id="GO:0005524">
    <property type="term" value="F:ATP binding"/>
    <property type="evidence" value="ECO:0007669"/>
    <property type="project" value="UniProtKB-UniRule"/>
</dbReference>
<dbReference type="InterPro" id="IPR027417">
    <property type="entry name" value="P-loop_NTPase"/>
</dbReference>
<proteinExistence type="inferred from homology"/>
<dbReference type="PRINTS" id="PR00380">
    <property type="entry name" value="KINESINHEAVY"/>
</dbReference>
<comment type="caution">
    <text evidence="9">The sequence shown here is derived from an EMBL/GenBank/DDBJ whole genome shotgun (WGS) entry which is preliminary data.</text>
</comment>
<dbReference type="InterPro" id="IPR019821">
    <property type="entry name" value="Kinesin_motor_CS"/>
</dbReference>
<dbReference type="GO" id="GO:0005875">
    <property type="term" value="C:microtubule associated complex"/>
    <property type="evidence" value="ECO:0007669"/>
    <property type="project" value="TreeGrafter"/>
</dbReference>
<dbReference type="SUPFAM" id="SSF52540">
    <property type="entry name" value="P-loop containing nucleoside triphosphate hydrolases"/>
    <property type="match status" value="1"/>
</dbReference>
<keyword evidence="10" id="KW-1185">Reference proteome</keyword>
<dbReference type="GO" id="GO:0008017">
    <property type="term" value="F:microtubule binding"/>
    <property type="evidence" value="ECO:0007669"/>
    <property type="project" value="InterPro"/>
</dbReference>
<name>A0AAW1R3B4_9CHLO</name>
<dbReference type="GO" id="GO:0007052">
    <property type="term" value="P:mitotic spindle organization"/>
    <property type="evidence" value="ECO:0007669"/>
    <property type="project" value="TreeGrafter"/>
</dbReference>
<evidence type="ECO:0000256" key="2">
    <source>
        <dbReference type="ARBA" id="ARBA00022490"/>
    </source>
</evidence>
<dbReference type="PROSITE" id="PS50067">
    <property type="entry name" value="KINESIN_MOTOR_2"/>
    <property type="match status" value="2"/>
</dbReference>
<evidence type="ECO:0000259" key="8">
    <source>
        <dbReference type="PROSITE" id="PS50067"/>
    </source>
</evidence>
<evidence type="ECO:0000256" key="1">
    <source>
        <dbReference type="ARBA" id="ARBA00004496"/>
    </source>
</evidence>
<dbReference type="InterPro" id="IPR001752">
    <property type="entry name" value="Kinesin_motor_dom"/>
</dbReference>
<dbReference type="SMART" id="SM00129">
    <property type="entry name" value="KISc"/>
    <property type="match status" value="1"/>
</dbReference>
<evidence type="ECO:0000256" key="6">
    <source>
        <dbReference type="ARBA" id="ARBA00023175"/>
    </source>
</evidence>
<feature type="domain" description="Kinesin motor" evidence="8">
    <location>
        <begin position="66"/>
        <end position="213"/>
    </location>
</feature>
<dbReference type="GO" id="GO:0005737">
    <property type="term" value="C:cytoplasm"/>
    <property type="evidence" value="ECO:0007669"/>
    <property type="project" value="UniProtKB-SubCell"/>
</dbReference>
<evidence type="ECO:0000256" key="3">
    <source>
        <dbReference type="ARBA" id="ARBA00022741"/>
    </source>
</evidence>
<dbReference type="GO" id="GO:0051231">
    <property type="term" value="P:spindle elongation"/>
    <property type="evidence" value="ECO:0007669"/>
    <property type="project" value="TreeGrafter"/>
</dbReference>
<dbReference type="Gene3D" id="3.40.850.10">
    <property type="entry name" value="Kinesin motor domain"/>
    <property type="match status" value="2"/>
</dbReference>
<keyword evidence="2" id="KW-0963">Cytoplasm</keyword>
<reference evidence="9 10" key="1">
    <citation type="journal article" date="2024" name="Nat. Commun.">
        <title>Phylogenomics reveals the evolutionary origins of lichenization in chlorophyte algae.</title>
        <authorList>
            <person name="Puginier C."/>
            <person name="Libourel C."/>
            <person name="Otte J."/>
            <person name="Skaloud P."/>
            <person name="Haon M."/>
            <person name="Grisel S."/>
            <person name="Petersen M."/>
            <person name="Berrin J.G."/>
            <person name="Delaux P.M."/>
            <person name="Dal Grande F."/>
            <person name="Keller J."/>
        </authorList>
    </citation>
    <scope>NUCLEOTIDE SEQUENCE [LARGE SCALE GENOMIC DNA]</scope>
    <source>
        <strain evidence="9 10">SAG 245.80</strain>
    </source>
</reference>
<evidence type="ECO:0000256" key="5">
    <source>
        <dbReference type="ARBA" id="ARBA00023054"/>
    </source>
</evidence>
<dbReference type="AlphaFoldDB" id="A0AAW1R3B4"/>
<evidence type="ECO:0000256" key="7">
    <source>
        <dbReference type="PROSITE-ProRule" id="PRU00283"/>
    </source>
</evidence>
<dbReference type="Proteomes" id="UP001445335">
    <property type="component" value="Unassembled WGS sequence"/>
</dbReference>
<keyword evidence="3 7" id="KW-0547">Nucleotide-binding</keyword>
<dbReference type="PANTHER" id="PTHR47969:SF15">
    <property type="entry name" value="CHROMOSOME-ASSOCIATED KINESIN KIF4A-RELATED"/>
    <property type="match status" value="1"/>
</dbReference>
<dbReference type="PANTHER" id="PTHR47969">
    <property type="entry name" value="CHROMOSOME-ASSOCIATED KINESIN KIF4A-RELATED"/>
    <property type="match status" value="1"/>
</dbReference>
<dbReference type="Pfam" id="PF00225">
    <property type="entry name" value="Kinesin"/>
    <property type="match status" value="2"/>
</dbReference>
<evidence type="ECO:0000313" key="10">
    <source>
        <dbReference type="Proteomes" id="UP001445335"/>
    </source>
</evidence>
<feature type="binding site" evidence="7">
    <location>
        <begin position="42"/>
        <end position="49"/>
    </location>
    <ligand>
        <name>ATP</name>
        <dbReference type="ChEBI" id="CHEBI:30616"/>
    </ligand>
</feature>